<reference evidence="2" key="1">
    <citation type="journal article" date="2021" name="Proc. Natl. Acad. Sci. U.S.A.">
        <title>A Catalog of Tens of Thousands of Viruses from Human Metagenomes Reveals Hidden Associations with Chronic Diseases.</title>
        <authorList>
            <person name="Tisza M.J."/>
            <person name="Buck C.B."/>
        </authorList>
    </citation>
    <scope>NUCLEOTIDE SEQUENCE</scope>
    <source>
        <strain evidence="2">CtEfN2</strain>
    </source>
</reference>
<proteinExistence type="predicted"/>
<dbReference type="EMBL" id="BK059123">
    <property type="protein sequence ID" value="DAE32481.1"/>
    <property type="molecule type" value="Genomic_DNA"/>
</dbReference>
<name>A0A8S5RMY5_9VIRU</name>
<sequence>MITFLLVFILGIIFGATGLVCVAIMYSKHHPDE</sequence>
<organism evidence="2">
    <name type="scientific">virus sp. ctEfN2</name>
    <dbReference type="NCBI Taxonomy" id="2825810"/>
    <lineage>
        <taxon>Viruses</taxon>
    </lineage>
</organism>
<feature type="transmembrane region" description="Helical" evidence="1">
    <location>
        <begin position="6"/>
        <end position="26"/>
    </location>
</feature>
<keyword evidence="1" id="KW-0812">Transmembrane</keyword>
<evidence type="ECO:0000256" key="1">
    <source>
        <dbReference type="SAM" id="Phobius"/>
    </source>
</evidence>
<protein>
    <submittedName>
        <fullName evidence="2">Uncharacterized protein</fullName>
    </submittedName>
</protein>
<evidence type="ECO:0000313" key="2">
    <source>
        <dbReference type="EMBL" id="DAE32481.1"/>
    </source>
</evidence>
<keyword evidence="1" id="KW-0472">Membrane</keyword>
<accession>A0A8S5RMY5</accession>
<keyword evidence="1" id="KW-1133">Transmembrane helix</keyword>